<feature type="compositionally biased region" description="Polar residues" evidence="1">
    <location>
        <begin position="177"/>
        <end position="191"/>
    </location>
</feature>
<feature type="region of interest" description="Disordered" evidence="1">
    <location>
        <begin position="149"/>
        <end position="191"/>
    </location>
</feature>
<keyword evidence="2" id="KW-0812">Transmembrane</keyword>
<feature type="compositionally biased region" description="Polar residues" evidence="1">
    <location>
        <begin position="91"/>
        <end position="102"/>
    </location>
</feature>
<evidence type="ECO:0000256" key="2">
    <source>
        <dbReference type="SAM" id="Phobius"/>
    </source>
</evidence>
<proteinExistence type="predicted"/>
<feature type="transmembrane region" description="Helical" evidence="2">
    <location>
        <begin position="21"/>
        <end position="49"/>
    </location>
</feature>
<name>K9WHM6_9CYAN</name>
<dbReference type="KEGG" id="mic:Mic7113_3587"/>
<accession>K9WHM6</accession>
<dbReference type="eggNOG" id="ENOG50331QM">
    <property type="taxonomic scope" value="Bacteria"/>
</dbReference>
<sequence>MLNISSNPSELQHRLQAFKQLLYKHPFAFCGGLWVLLVFLAGVATLGLFNPGPIEEGGSRPLPPHTTFEKVTGKPPSFKIWKSSKPEPTPVMTQKDSTPEQVPFTSVEESTPKQDLPLSLLGAIALGCAGGSLLLTQILKYSAESYEKSRRLKPVGTIRKKRRNPPPKSRPVPRPPQSVNSKPKSQDINPSIVTQDRSLAQITVLPPEQSHPLDGGKESLADMMDLRKRYSLSSLMRDK</sequence>
<dbReference type="RefSeq" id="WP_015183453.1">
    <property type="nucleotide sequence ID" value="NC_019738.1"/>
</dbReference>
<dbReference type="STRING" id="1173027.Mic7113_3587"/>
<protein>
    <submittedName>
        <fullName evidence="3">Uncharacterized protein</fullName>
    </submittedName>
</protein>
<keyword evidence="2" id="KW-1133">Transmembrane helix</keyword>
<evidence type="ECO:0000256" key="1">
    <source>
        <dbReference type="SAM" id="MobiDB-lite"/>
    </source>
</evidence>
<reference evidence="3 4" key="1">
    <citation type="submission" date="2012-06" db="EMBL/GenBank/DDBJ databases">
        <title>Finished chromosome of genome of Microcoleus sp. PCC 7113.</title>
        <authorList>
            <consortium name="US DOE Joint Genome Institute"/>
            <person name="Gugger M."/>
            <person name="Coursin T."/>
            <person name="Rippka R."/>
            <person name="Tandeau De Marsac N."/>
            <person name="Huntemann M."/>
            <person name="Wei C.-L."/>
            <person name="Han J."/>
            <person name="Detter J.C."/>
            <person name="Han C."/>
            <person name="Tapia R."/>
            <person name="Chen A."/>
            <person name="Kyrpides N."/>
            <person name="Mavromatis K."/>
            <person name="Markowitz V."/>
            <person name="Szeto E."/>
            <person name="Ivanova N."/>
            <person name="Pagani I."/>
            <person name="Pati A."/>
            <person name="Goodwin L."/>
            <person name="Nordberg H.P."/>
            <person name="Cantor M.N."/>
            <person name="Hua S.X."/>
            <person name="Woyke T."/>
            <person name="Kerfeld C.A."/>
        </authorList>
    </citation>
    <scope>NUCLEOTIDE SEQUENCE [LARGE SCALE GENOMIC DNA]</scope>
    <source>
        <strain evidence="3 4">PCC 7113</strain>
    </source>
</reference>
<feature type="region of interest" description="Disordered" evidence="1">
    <location>
        <begin position="83"/>
        <end position="102"/>
    </location>
</feature>
<organism evidence="3 4">
    <name type="scientific">Allocoleopsis franciscana PCC 7113</name>
    <dbReference type="NCBI Taxonomy" id="1173027"/>
    <lineage>
        <taxon>Bacteria</taxon>
        <taxon>Bacillati</taxon>
        <taxon>Cyanobacteriota</taxon>
        <taxon>Cyanophyceae</taxon>
        <taxon>Coleofasciculales</taxon>
        <taxon>Coleofasciculaceae</taxon>
        <taxon>Allocoleopsis</taxon>
        <taxon>Allocoleopsis franciscana</taxon>
    </lineage>
</organism>
<gene>
    <name evidence="3" type="ORF">Mic7113_3587</name>
</gene>
<dbReference type="AlphaFoldDB" id="K9WHM6"/>
<dbReference type="EMBL" id="CP003630">
    <property type="protein sequence ID" value="AFZ19311.1"/>
    <property type="molecule type" value="Genomic_DNA"/>
</dbReference>
<dbReference type="Proteomes" id="UP000010471">
    <property type="component" value="Chromosome"/>
</dbReference>
<keyword evidence="4" id="KW-1185">Reference proteome</keyword>
<evidence type="ECO:0000313" key="4">
    <source>
        <dbReference type="Proteomes" id="UP000010471"/>
    </source>
</evidence>
<dbReference type="OrthoDB" id="512299at2"/>
<evidence type="ECO:0000313" key="3">
    <source>
        <dbReference type="EMBL" id="AFZ19311.1"/>
    </source>
</evidence>
<feature type="compositionally biased region" description="Pro residues" evidence="1">
    <location>
        <begin position="166"/>
        <end position="176"/>
    </location>
</feature>
<feature type="transmembrane region" description="Helical" evidence="2">
    <location>
        <begin position="120"/>
        <end position="143"/>
    </location>
</feature>
<dbReference type="HOGENOM" id="CLU_102869_0_0_3"/>
<keyword evidence="2" id="KW-0472">Membrane</keyword>
<feature type="compositionally biased region" description="Basic residues" evidence="1">
    <location>
        <begin position="150"/>
        <end position="165"/>
    </location>
</feature>